<gene>
    <name evidence="1" type="ordered locus">GYO_3991</name>
</gene>
<keyword evidence="2" id="KW-1185">Reference proteome</keyword>
<accession>G4P1N2</accession>
<dbReference type="AlphaFoldDB" id="G4P1N2"/>
<name>G4P1N2_BACS4</name>
<dbReference type="KEGG" id="bst:GYO_3991"/>
<dbReference type="EMBL" id="CP002905">
    <property type="protein sequence ID" value="AEP88561.1"/>
    <property type="molecule type" value="Genomic_DNA"/>
</dbReference>
<dbReference type="Proteomes" id="UP000002651">
    <property type="component" value="Chromosome"/>
</dbReference>
<protein>
    <submittedName>
        <fullName evidence="1">Uncharacterized protein</fullName>
    </submittedName>
</protein>
<organism evidence="1 2">
    <name type="scientific">Bacillus spizizenii (strain DSM 15029 / JCM 12233 / NBRC 101239 / NRRL B-23049 / TU-B-10)</name>
    <name type="common">Bacillus subtilis subsp. spizizenii</name>
    <dbReference type="NCBI Taxonomy" id="1052585"/>
    <lineage>
        <taxon>Bacteria</taxon>
        <taxon>Bacillati</taxon>
        <taxon>Bacillota</taxon>
        <taxon>Bacilli</taxon>
        <taxon>Bacillales</taxon>
        <taxon>Bacillaceae</taxon>
        <taxon>Bacillus</taxon>
    </lineage>
</organism>
<evidence type="ECO:0000313" key="1">
    <source>
        <dbReference type="EMBL" id="AEP88561.1"/>
    </source>
</evidence>
<sequence>MLHQKRILLITGVTDSLEIRRDGYERKKAGSFKEPAFL</sequence>
<reference evidence="1 2" key="1">
    <citation type="journal article" date="2012" name="J. Bacteriol.">
        <title>Whole-genome sequences of Bacillus subtilis and close relatives.</title>
        <authorList>
            <person name="Earl A.M."/>
            <person name="Eppinger M."/>
            <person name="Fricke W.F."/>
            <person name="Rosovitz M.J."/>
            <person name="Rasko D.A."/>
            <person name="Daugherty S."/>
            <person name="Losick R."/>
            <person name="Kolter R."/>
            <person name="Ravel J."/>
        </authorList>
    </citation>
    <scope>NUCLEOTIDE SEQUENCE [LARGE SCALE GENOMIC DNA]</scope>
    <source>
        <strain evidence="2">DSM 15029 / JCM 12233 / NBRC 101239 / NRRL B-23049 / TU-B-10</strain>
    </source>
</reference>
<proteinExistence type="predicted"/>
<evidence type="ECO:0000313" key="2">
    <source>
        <dbReference type="Proteomes" id="UP000002651"/>
    </source>
</evidence>
<dbReference type="HOGENOM" id="CLU_219963_0_0_9"/>